<proteinExistence type="predicted"/>
<sequence>MITLFFSRGSAIRRVFIDGRVITLLDAAVGNVPIIIDLDKIDEKQIKERMGEEGMKFIREIALLKTDEEIVQDIKRDFQSLGWRLYNRQDDSL</sequence>
<gene>
    <name evidence="1" type="ORF">LCGC14_0438930</name>
</gene>
<evidence type="ECO:0000313" key="1">
    <source>
        <dbReference type="EMBL" id="KKN69590.1"/>
    </source>
</evidence>
<protein>
    <submittedName>
        <fullName evidence="1">Uncharacterized protein</fullName>
    </submittedName>
</protein>
<name>A0A0F9SKU2_9ZZZZ</name>
<dbReference type="AlphaFoldDB" id="A0A0F9SKU2"/>
<comment type="caution">
    <text evidence="1">The sequence shown here is derived from an EMBL/GenBank/DDBJ whole genome shotgun (WGS) entry which is preliminary data.</text>
</comment>
<organism evidence="1">
    <name type="scientific">marine sediment metagenome</name>
    <dbReference type="NCBI Taxonomy" id="412755"/>
    <lineage>
        <taxon>unclassified sequences</taxon>
        <taxon>metagenomes</taxon>
        <taxon>ecological metagenomes</taxon>
    </lineage>
</organism>
<reference evidence="1" key="1">
    <citation type="journal article" date="2015" name="Nature">
        <title>Complex archaea that bridge the gap between prokaryotes and eukaryotes.</title>
        <authorList>
            <person name="Spang A."/>
            <person name="Saw J.H."/>
            <person name="Jorgensen S.L."/>
            <person name="Zaremba-Niedzwiedzka K."/>
            <person name="Martijn J."/>
            <person name="Lind A.E."/>
            <person name="van Eijk R."/>
            <person name="Schleper C."/>
            <person name="Guy L."/>
            <person name="Ettema T.J."/>
        </authorList>
    </citation>
    <scope>NUCLEOTIDE SEQUENCE</scope>
</reference>
<dbReference type="EMBL" id="LAZR01000422">
    <property type="protein sequence ID" value="KKN69590.1"/>
    <property type="molecule type" value="Genomic_DNA"/>
</dbReference>
<accession>A0A0F9SKU2</accession>